<evidence type="ECO:0000256" key="1">
    <source>
        <dbReference type="SAM" id="MobiDB-lite"/>
    </source>
</evidence>
<proteinExistence type="predicted"/>
<keyword evidence="2" id="KW-1133">Transmembrane helix</keyword>
<evidence type="ECO:0000313" key="3">
    <source>
        <dbReference type="EMBL" id="GJJ15750.1"/>
    </source>
</evidence>
<evidence type="ECO:0000256" key="2">
    <source>
        <dbReference type="SAM" id="Phobius"/>
    </source>
</evidence>
<dbReference type="EMBL" id="BPWL01000011">
    <property type="protein sequence ID" value="GJJ15750.1"/>
    <property type="molecule type" value="Genomic_DNA"/>
</dbReference>
<dbReference type="AlphaFoldDB" id="A0AAV5AMU7"/>
<feature type="transmembrane region" description="Helical" evidence="2">
    <location>
        <begin position="337"/>
        <end position="355"/>
    </location>
</feature>
<keyword evidence="4" id="KW-1185">Reference proteome</keyword>
<gene>
    <name evidence="3" type="ORF">Clacol_010028</name>
</gene>
<feature type="region of interest" description="Disordered" evidence="1">
    <location>
        <begin position="379"/>
        <end position="416"/>
    </location>
</feature>
<accession>A0AAV5AMU7</accession>
<keyword evidence="2" id="KW-0472">Membrane</keyword>
<sequence>MSSEHEAIILRNDNPSIVYIGKWIPVQASTVVDFGNLGPAFSPTLHSTTTSGSSINVLGSVNVTNTSLQANPSWDCFIDGISIGSASLPGSPENNWTLCGLGNIPNGAHELTVNITSNGMPFYLDSVQYRSSTNVSRGNAFILIDNPDPAIDYISGWGAIGTTANQTTDPNGLVNVTFIGERDSSIMLLNLCYLYHTGIQISWYGYIPTEEPHNASSGEYSIDGGPFAPFILAGLSVDSATVYNQIFFTTPALDMGTHVLSVKYTGRPGQTPLVLDYLVVTNGSFTASSTNSASGETETHASNTTPIPILSSIMTTPNINASAATKSSSTTRIVGEIAGPIGGMLTVATIVFIWFKYYRKQKQTDHIDVISQFSVSVPPLQTSQRPKDPVQRTPTNPFNPTLPSVTSPLNDQPHTELPPHPNVIINPNTISSISLFTTPSSQNDLLGAATASSRAGASQRSLSAIARVSSSDAHPIIPIRHEDSGIRLIPGPIVIEEEIEIPPTYTEQ</sequence>
<name>A0AAV5AMU7_9AGAM</name>
<dbReference type="Proteomes" id="UP001050691">
    <property type="component" value="Unassembled WGS sequence"/>
</dbReference>
<dbReference type="Gene3D" id="2.60.120.260">
    <property type="entry name" value="Galactose-binding domain-like"/>
    <property type="match status" value="1"/>
</dbReference>
<feature type="compositionally biased region" description="Polar residues" evidence="1">
    <location>
        <begin position="392"/>
        <end position="412"/>
    </location>
</feature>
<reference evidence="3" key="1">
    <citation type="submission" date="2021-10" db="EMBL/GenBank/DDBJ databases">
        <title>De novo Genome Assembly of Clathrus columnatus (Basidiomycota, Fungi) Using Illumina and Nanopore Sequence Data.</title>
        <authorList>
            <person name="Ogiso-Tanaka E."/>
            <person name="Itagaki H."/>
            <person name="Hosoya T."/>
            <person name="Hosaka K."/>
        </authorList>
    </citation>
    <scope>NUCLEOTIDE SEQUENCE</scope>
    <source>
        <strain evidence="3">MO-923</strain>
    </source>
</reference>
<evidence type="ECO:0000313" key="4">
    <source>
        <dbReference type="Proteomes" id="UP001050691"/>
    </source>
</evidence>
<keyword evidence="2" id="KW-0812">Transmembrane</keyword>
<organism evidence="3 4">
    <name type="scientific">Clathrus columnatus</name>
    <dbReference type="NCBI Taxonomy" id="1419009"/>
    <lineage>
        <taxon>Eukaryota</taxon>
        <taxon>Fungi</taxon>
        <taxon>Dikarya</taxon>
        <taxon>Basidiomycota</taxon>
        <taxon>Agaricomycotina</taxon>
        <taxon>Agaricomycetes</taxon>
        <taxon>Phallomycetidae</taxon>
        <taxon>Phallales</taxon>
        <taxon>Clathraceae</taxon>
        <taxon>Clathrus</taxon>
    </lineage>
</organism>
<protein>
    <submittedName>
        <fullName evidence="3">Uncharacterized protein</fullName>
    </submittedName>
</protein>
<comment type="caution">
    <text evidence="3">The sequence shown here is derived from an EMBL/GenBank/DDBJ whole genome shotgun (WGS) entry which is preliminary data.</text>
</comment>